<organism evidence="12">
    <name type="scientific">Araucaria cunninghamii</name>
    <name type="common">Hoop pine</name>
    <name type="synonym">Moreton Bay pine</name>
    <dbReference type="NCBI Taxonomy" id="56994"/>
    <lineage>
        <taxon>Eukaryota</taxon>
        <taxon>Viridiplantae</taxon>
        <taxon>Streptophyta</taxon>
        <taxon>Embryophyta</taxon>
        <taxon>Tracheophyta</taxon>
        <taxon>Spermatophyta</taxon>
        <taxon>Pinopsida</taxon>
        <taxon>Pinidae</taxon>
        <taxon>Conifers II</taxon>
        <taxon>Araucariales</taxon>
        <taxon>Araucariaceae</taxon>
        <taxon>Araucaria</taxon>
    </lineage>
</organism>
<feature type="transmembrane region" description="Helical" evidence="10">
    <location>
        <begin position="451"/>
        <end position="472"/>
    </location>
</feature>
<keyword evidence="5 10" id="KW-0812">Transmembrane</keyword>
<evidence type="ECO:0000256" key="6">
    <source>
        <dbReference type="ARBA" id="ARBA00022847"/>
    </source>
</evidence>
<feature type="domain" description="Major facilitator superfamily (MFS) profile" evidence="11">
    <location>
        <begin position="28"/>
        <end position="476"/>
    </location>
</feature>
<dbReference type="SUPFAM" id="SSF103473">
    <property type="entry name" value="MFS general substrate transporter"/>
    <property type="match status" value="1"/>
</dbReference>
<dbReference type="GO" id="GO:0015293">
    <property type="term" value="F:symporter activity"/>
    <property type="evidence" value="ECO:0007669"/>
    <property type="project" value="UniProtKB-KW"/>
</dbReference>
<feature type="transmembrane region" description="Helical" evidence="10">
    <location>
        <begin position="173"/>
        <end position="194"/>
    </location>
</feature>
<evidence type="ECO:0000256" key="7">
    <source>
        <dbReference type="ARBA" id="ARBA00022989"/>
    </source>
</evidence>
<evidence type="ECO:0000256" key="1">
    <source>
        <dbReference type="ARBA" id="ARBA00004141"/>
    </source>
</evidence>
<evidence type="ECO:0000259" key="11">
    <source>
        <dbReference type="PROSITE" id="PS50850"/>
    </source>
</evidence>
<dbReference type="EMBL" id="GCKF01047808">
    <property type="protein sequence ID" value="JAG93155.1"/>
    <property type="molecule type" value="Transcribed_RNA"/>
</dbReference>
<evidence type="ECO:0000256" key="4">
    <source>
        <dbReference type="ARBA" id="ARBA00022597"/>
    </source>
</evidence>
<comment type="subcellular location">
    <subcellularLocation>
        <location evidence="1">Membrane</location>
        <topology evidence="1">Multi-pass membrane protein</topology>
    </subcellularLocation>
</comment>
<dbReference type="NCBIfam" id="TIGR00879">
    <property type="entry name" value="SP"/>
    <property type="match status" value="1"/>
</dbReference>
<feature type="transmembrane region" description="Helical" evidence="10">
    <location>
        <begin position="21"/>
        <end position="41"/>
    </location>
</feature>
<dbReference type="InterPro" id="IPR005828">
    <property type="entry name" value="MFS_sugar_transport-like"/>
</dbReference>
<feature type="transmembrane region" description="Helical" evidence="10">
    <location>
        <begin position="319"/>
        <end position="341"/>
    </location>
</feature>
<evidence type="ECO:0000256" key="8">
    <source>
        <dbReference type="ARBA" id="ARBA00023136"/>
    </source>
</evidence>
<keyword evidence="4" id="KW-0762">Sugar transport</keyword>
<feature type="transmembrane region" description="Helical" evidence="10">
    <location>
        <begin position="383"/>
        <end position="404"/>
    </location>
</feature>
<dbReference type="GO" id="GO:0016020">
    <property type="term" value="C:membrane"/>
    <property type="evidence" value="ECO:0007669"/>
    <property type="project" value="UniProtKB-SubCell"/>
</dbReference>
<dbReference type="InterPro" id="IPR005829">
    <property type="entry name" value="Sugar_transporter_CS"/>
</dbReference>
<dbReference type="FunFam" id="1.20.1250.20:FF:000002">
    <property type="entry name" value="Sugar transport protein 13"/>
    <property type="match status" value="1"/>
</dbReference>
<dbReference type="Gene3D" id="1.20.1250.20">
    <property type="entry name" value="MFS general substrate transporter like domains"/>
    <property type="match status" value="1"/>
</dbReference>
<evidence type="ECO:0000256" key="9">
    <source>
        <dbReference type="RuleBase" id="RU003346"/>
    </source>
</evidence>
<dbReference type="PANTHER" id="PTHR23500:SF30">
    <property type="entry name" value="SUGAR TRANSPORT PROTEIN 3"/>
    <property type="match status" value="1"/>
</dbReference>
<comment type="similarity">
    <text evidence="2 9">Belongs to the major facilitator superfamily. Sugar transporter (TC 2.A.1.1) family.</text>
</comment>
<evidence type="ECO:0000256" key="2">
    <source>
        <dbReference type="ARBA" id="ARBA00010992"/>
    </source>
</evidence>
<feature type="transmembrane region" description="Helical" evidence="10">
    <location>
        <begin position="140"/>
        <end position="161"/>
    </location>
</feature>
<feature type="transmembrane region" description="Helical" evidence="10">
    <location>
        <begin position="425"/>
        <end position="445"/>
    </location>
</feature>
<evidence type="ECO:0000256" key="5">
    <source>
        <dbReference type="ARBA" id="ARBA00022692"/>
    </source>
</evidence>
<keyword evidence="6" id="KW-0769">Symport</keyword>
<dbReference type="InterPro" id="IPR044778">
    <property type="entry name" value="MFS_STP/MST-like_plant"/>
</dbReference>
<evidence type="ECO:0000313" key="12">
    <source>
        <dbReference type="EMBL" id="JAG93155.1"/>
    </source>
</evidence>
<dbReference type="PROSITE" id="PS50850">
    <property type="entry name" value="MFS"/>
    <property type="match status" value="1"/>
</dbReference>
<name>A0A0D6QTV6_ARACU</name>
<protein>
    <recommendedName>
        <fullName evidence="11">Major facilitator superfamily (MFS) profile domain-containing protein</fullName>
    </recommendedName>
</protein>
<dbReference type="Pfam" id="PF00083">
    <property type="entry name" value="Sugar_tr"/>
    <property type="match status" value="1"/>
</dbReference>
<dbReference type="PRINTS" id="PR00171">
    <property type="entry name" value="SUGRTRNSPORT"/>
</dbReference>
<evidence type="ECO:0000256" key="10">
    <source>
        <dbReference type="SAM" id="Phobius"/>
    </source>
</evidence>
<dbReference type="PANTHER" id="PTHR23500">
    <property type="entry name" value="SOLUTE CARRIER FAMILY 2, FACILITATED GLUCOSE TRANSPORTER"/>
    <property type="match status" value="1"/>
</dbReference>
<feature type="transmembrane region" description="Helical" evidence="10">
    <location>
        <begin position="283"/>
        <end position="307"/>
    </location>
</feature>
<feature type="transmembrane region" description="Helical" evidence="10">
    <location>
        <begin position="348"/>
        <end position="368"/>
    </location>
</feature>
<dbReference type="PROSITE" id="PS00216">
    <property type="entry name" value="SUGAR_TRANSPORT_1"/>
    <property type="match status" value="1"/>
</dbReference>
<keyword evidence="7 10" id="KW-1133">Transmembrane helix</keyword>
<evidence type="ECO:0000256" key="3">
    <source>
        <dbReference type="ARBA" id="ARBA00022448"/>
    </source>
</evidence>
<dbReference type="InterPro" id="IPR003663">
    <property type="entry name" value="Sugar/inositol_transpt"/>
</dbReference>
<accession>A0A0D6QTV6</accession>
<keyword evidence="3 9" id="KW-0813">Transport</keyword>
<dbReference type="AlphaFoldDB" id="A0A0D6QTV6"/>
<feature type="transmembrane region" description="Helical" evidence="10">
    <location>
        <begin position="200"/>
        <end position="223"/>
    </location>
</feature>
<dbReference type="PROSITE" id="PS00217">
    <property type="entry name" value="SUGAR_TRANSPORT_2"/>
    <property type="match status" value="1"/>
</dbReference>
<keyword evidence="8 10" id="KW-0472">Membrane</keyword>
<dbReference type="InterPro" id="IPR020846">
    <property type="entry name" value="MFS_dom"/>
</dbReference>
<dbReference type="InterPro" id="IPR036259">
    <property type="entry name" value="MFS_trans_sf"/>
</dbReference>
<proteinExistence type="inferred from homology"/>
<feature type="transmembrane region" description="Helical" evidence="10">
    <location>
        <begin position="84"/>
        <end position="103"/>
    </location>
</feature>
<sequence>MAVGGVVEISKPAKNKYKAKVTPFVLGTCIVAATGGLVFGYDNGVSGGVTSMDPFLRKFFPDIYRKMHNAKDETNAYCKFDSQVLTSFTSSLQLAGLIATLFASTVTRGYGRKPSILVGGATFLTGAALNGAAANLVMLILGRVMLGIGIGFTNQAVPLYLSEMAPAHIRGAFNIGFQFCVGVGVFCASLTNYGTGKKEWGWRLSLSLAGIPAAILLLGCVWLPETPNSLMETQGPEKARAMLVKIRGTSDVEQELDDLIQARQQTVKHPFRSIMQRKYRHHLVMAVFIPMFQQLTGINAIGFYSPVIFRTIGFKSNGALLSAVFTGLVGSSATVVSMATVDKYGRRFLFLQGGLQMLICQVLLGAILGSEFESSGEGSMPRGYAYLVVVLICVYVVGFAWSWGPLGWLVPSEIFPLEIRSAGQSITVAVNLLFTFAIAQAFLAMLCYFKFGIFLFFAGWVFLMTLFVYFFLPETKNVPLEEMHSLWKKHWFWRRFAASDEVEEVEV</sequence>
<dbReference type="GO" id="GO:0015145">
    <property type="term" value="F:monosaccharide transmembrane transporter activity"/>
    <property type="evidence" value="ECO:0007669"/>
    <property type="project" value="InterPro"/>
</dbReference>
<feature type="transmembrane region" description="Helical" evidence="10">
    <location>
        <begin position="115"/>
        <end position="134"/>
    </location>
</feature>
<dbReference type="CDD" id="cd17361">
    <property type="entry name" value="MFS_STP"/>
    <property type="match status" value="1"/>
</dbReference>
<reference evidence="12" key="1">
    <citation type="submission" date="2015-03" db="EMBL/GenBank/DDBJ databases">
        <title>A transcriptome of Araucaria cunninghamii, an australian fine timber species.</title>
        <authorList>
            <person name="Jing Yi C.J.Y."/>
            <person name="Yin San L.Y.S."/>
            <person name="Abdul Karim S.S."/>
            <person name="Wan Azmi N.N."/>
            <person name="Hercus R.R."/>
            <person name="Croft L.L."/>
        </authorList>
    </citation>
    <scope>NUCLEOTIDE SEQUENCE</scope>
    <source>
        <strain evidence="12">MI0301</strain>
        <tissue evidence="12">Leaf</tissue>
    </source>
</reference>
<dbReference type="InterPro" id="IPR045262">
    <property type="entry name" value="STP/PLT_plant"/>
</dbReference>